<dbReference type="SMR" id="A0A3T1CX62"/>
<evidence type="ECO:0000259" key="2">
    <source>
        <dbReference type="Pfam" id="PF00125"/>
    </source>
</evidence>
<evidence type="ECO:0000313" key="3">
    <source>
        <dbReference type="EMBL" id="BBI30395.1"/>
    </source>
</evidence>
<dbReference type="PRINTS" id="PR00622">
    <property type="entry name" value="HISTONEH3"/>
</dbReference>
<dbReference type="SUPFAM" id="SSF47113">
    <property type="entry name" value="Histone-fold"/>
    <property type="match status" value="1"/>
</dbReference>
<evidence type="ECO:0000313" key="4">
    <source>
        <dbReference type="Proteomes" id="UP001161669"/>
    </source>
</evidence>
<proteinExistence type="evidence at protein level"/>
<protein>
    <submittedName>
        <fullName evidence="3">Histone H3</fullName>
    </submittedName>
</protein>
<dbReference type="SMART" id="SM00428">
    <property type="entry name" value="H3"/>
    <property type="match status" value="1"/>
</dbReference>
<dbReference type="Gene3D" id="1.10.20.10">
    <property type="entry name" value="Histone, subunit A"/>
    <property type="match status" value="1"/>
</dbReference>
<evidence type="ECO:0007829" key="5">
    <source>
        <dbReference type="PDB" id="8UA7"/>
    </source>
</evidence>
<accession>A0A3T1CX62</accession>
<name>A0A3T1CX62_9VIRU</name>
<dbReference type="PANTHER" id="PTHR11426">
    <property type="entry name" value="HISTONE H3"/>
    <property type="match status" value="1"/>
</dbReference>
<keyword evidence="4" id="KW-1185">Reference proteome</keyword>
<dbReference type="EMBL" id="AP018495">
    <property type="protein sequence ID" value="BBI30395.1"/>
    <property type="molecule type" value="Genomic_DNA"/>
</dbReference>
<dbReference type="KEGG" id="vg:80540747"/>
<dbReference type="InterPro" id="IPR009072">
    <property type="entry name" value="Histone-fold"/>
</dbReference>
<reference evidence="4" key="1">
    <citation type="journal article" date="2019" name="J. Virol.">
        <title>Medusavirus, a novel large DNA virus discovered from hot spring water.</title>
        <authorList>
            <person name="Yoshikawa G."/>
            <person name="Blanc-Mathieu R."/>
            <person name="Song C."/>
            <person name="Kayama Y."/>
            <person name="Mochizuki T."/>
            <person name="Murata K."/>
            <person name="Ogata H."/>
            <person name="Takemura M."/>
        </authorList>
    </citation>
    <scope>NUCLEOTIDE SEQUENCE [LARGE SCALE GENOMIC DNA]</scope>
</reference>
<feature type="region of interest" description="Disordered" evidence="1">
    <location>
        <begin position="1"/>
        <end position="63"/>
    </location>
</feature>
<dbReference type="GO" id="GO:0046982">
    <property type="term" value="F:protein heterodimerization activity"/>
    <property type="evidence" value="ECO:0007669"/>
    <property type="project" value="InterPro"/>
</dbReference>
<dbReference type="Pfam" id="PF00125">
    <property type="entry name" value="Histone"/>
    <property type="match status" value="1"/>
</dbReference>
<reference evidence="5" key="2">
    <citation type="journal article" date="2024" name="Nat. Commun.">
        <title>Characterization of Medusavirus encoded histones reveals nucleosome-like structures and a unique linker histone.</title>
        <authorList>
            <person name="Toner C.M."/>
            <person name="Hoitsma N.M."/>
            <person name="Weerawarana S."/>
            <person name="Luger K."/>
        </authorList>
    </citation>
    <scope>STRUCTURE BY ELECTRON MICROSCOPY (3.30 ANGSTROMS)</scope>
</reference>
<dbReference type="GO" id="GO:0003677">
    <property type="term" value="F:DNA binding"/>
    <property type="evidence" value="ECO:0007669"/>
    <property type="project" value="InterPro"/>
</dbReference>
<feature type="domain" description="Core Histone H2A/H2B/H3" evidence="2">
    <location>
        <begin position="48"/>
        <end position="129"/>
    </location>
</feature>
<dbReference type="InterPro" id="IPR000164">
    <property type="entry name" value="Histone_H3/CENP-A"/>
</dbReference>
<organism evidence="3 4">
    <name type="scientific">Acanthamoeba castellanii medusavirus J1</name>
    <dbReference type="NCBI Taxonomy" id="3114988"/>
    <lineage>
        <taxon>Viruses</taxon>
        <taxon>Varidnaviria</taxon>
        <taxon>Bamfordvirae</taxon>
        <taxon>Nucleocytoviricota</taxon>
        <taxon>Megaviricetes</taxon>
        <taxon>Mamonoviridae</taxon>
        <taxon>Medusavirus</taxon>
        <taxon>Medusavirus medusae</taxon>
    </lineage>
</organism>
<sequence>MPKERAIKKSKSAVKKVAEKKAAIKSKAKKAATGVKKPHRFRPGTTAKRLSKKEQKLSSTKTTVRRAPFGRIVRTIASLSSADSMRFSANAVDLLQQGIELYMLDLMKNAALAAKQAKRMTLMGKDIDLIQTANHEMIDEAHAAKLANTSSAGFARRRVTKKE</sequence>
<dbReference type="Proteomes" id="UP001161669">
    <property type="component" value="Segment"/>
</dbReference>
<keyword evidence="5" id="KW-0002">3D-structure</keyword>
<evidence type="ECO:0000256" key="1">
    <source>
        <dbReference type="SAM" id="MobiDB-lite"/>
    </source>
</evidence>
<feature type="compositionally biased region" description="Basic residues" evidence="1">
    <location>
        <begin position="23"/>
        <end position="42"/>
    </location>
</feature>
<dbReference type="InterPro" id="IPR007125">
    <property type="entry name" value="H2A/H2B/H3"/>
</dbReference>
<dbReference type="EMDB" id="EMD-42053"/>
<dbReference type="PDB" id="8UA7">
    <property type="method" value="EM"/>
    <property type="resolution" value="3.30 A"/>
    <property type="chains" value="A/E=1-163"/>
</dbReference>
<dbReference type="GO" id="GO:0030527">
    <property type="term" value="F:structural constituent of chromatin"/>
    <property type="evidence" value="ECO:0007669"/>
    <property type="project" value="InterPro"/>
</dbReference>